<protein>
    <recommendedName>
        <fullName evidence="4">Signal peptidase I</fullName>
    </recommendedName>
</protein>
<dbReference type="GO" id="GO:0006465">
    <property type="term" value="P:signal peptide processing"/>
    <property type="evidence" value="ECO:0007669"/>
    <property type="project" value="InterPro"/>
</dbReference>
<feature type="transmembrane region" description="Helical" evidence="1">
    <location>
        <begin position="121"/>
        <end position="142"/>
    </location>
</feature>
<evidence type="ECO:0000313" key="3">
    <source>
        <dbReference type="Proteomes" id="UP000649179"/>
    </source>
</evidence>
<dbReference type="GO" id="GO:0004252">
    <property type="term" value="F:serine-type endopeptidase activity"/>
    <property type="evidence" value="ECO:0007669"/>
    <property type="project" value="InterPro"/>
</dbReference>
<reference evidence="2" key="2">
    <citation type="submission" date="2020-09" db="EMBL/GenBank/DDBJ databases">
        <authorList>
            <person name="Sun Q."/>
            <person name="Zhou Y."/>
        </authorList>
    </citation>
    <scope>NUCLEOTIDE SEQUENCE</scope>
    <source>
        <strain evidence="2">CGMCC 1.16067</strain>
    </source>
</reference>
<proteinExistence type="predicted"/>
<evidence type="ECO:0000256" key="1">
    <source>
        <dbReference type="SAM" id="Phobius"/>
    </source>
</evidence>
<keyword evidence="3" id="KW-1185">Reference proteome</keyword>
<evidence type="ECO:0000313" key="2">
    <source>
        <dbReference type="EMBL" id="GGF42487.1"/>
    </source>
</evidence>
<name>A0A917F3S4_9ACTN</name>
<dbReference type="Proteomes" id="UP000649179">
    <property type="component" value="Unassembled WGS sequence"/>
</dbReference>
<sequence length="271" mass="28576">MLRSRSTALAVIAALAVGATLLTALVWWSTGGRWYDVRTASMGRTAPVGALLLTRPASADAVQVGDLVTFRQPDSGKVYTHRAVEVSAGGIRTKGDVNPAADPWSIDQAHLVGKVVAVWPAVGWVLRGAPLLLLGLGLVWLVSGLVRASWRSPVRVVGAAVAFAAVCLLMQPWVGLDRVGVTDTVDGPRLEAVSTGVLPVRAQLADEMVSPRMRSGEVARIAVPSDGTRYSVAAVPSLSGWWWVVVAGICLAPLLWTLVVGLAPLAREEEQ</sequence>
<gene>
    <name evidence="2" type="ORF">GCM10011519_15430</name>
</gene>
<feature type="transmembrane region" description="Helical" evidence="1">
    <location>
        <begin position="241"/>
        <end position="266"/>
    </location>
</feature>
<feature type="transmembrane region" description="Helical" evidence="1">
    <location>
        <begin position="154"/>
        <end position="174"/>
    </location>
</feature>
<keyword evidence="1" id="KW-0812">Transmembrane</keyword>
<accession>A0A917F3S4</accession>
<reference evidence="2" key="1">
    <citation type="journal article" date="2014" name="Int. J. Syst. Evol. Microbiol.">
        <title>Complete genome sequence of Corynebacterium casei LMG S-19264T (=DSM 44701T), isolated from a smear-ripened cheese.</title>
        <authorList>
            <consortium name="US DOE Joint Genome Institute (JGI-PGF)"/>
            <person name="Walter F."/>
            <person name="Albersmeier A."/>
            <person name="Kalinowski J."/>
            <person name="Ruckert C."/>
        </authorList>
    </citation>
    <scope>NUCLEOTIDE SEQUENCE</scope>
    <source>
        <strain evidence="2">CGMCC 1.16067</strain>
    </source>
</reference>
<keyword evidence="1" id="KW-0472">Membrane</keyword>
<evidence type="ECO:0008006" key="4">
    <source>
        <dbReference type="Google" id="ProtNLM"/>
    </source>
</evidence>
<dbReference type="RefSeq" id="WP_188779252.1">
    <property type="nucleotide sequence ID" value="NZ_BMKQ01000001.1"/>
</dbReference>
<dbReference type="CDD" id="cd06530">
    <property type="entry name" value="S26_SPase_I"/>
    <property type="match status" value="1"/>
</dbReference>
<feature type="transmembrane region" description="Helical" evidence="1">
    <location>
        <begin position="7"/>
        <end position="28"/>
    </location>
</feature>
<comment type="caution">
    <text evidence="2">The sequence shown here is derived from an EMBL/GenBank/DDBJ whole genome shotgun (WGS) entry which is preliminary data.</text>
</comment>
<organism evidence="2 3">
    <name type="scientific">Marmoricola endophyticus</name>
    <dbReference type="NCBI Taxonomy" id="2040280"/>
    <lineage>
        <taxon>Bacteria</taxon>
        <taxon>Bacillati</taxon>
        <taxon>Actinomycetota</taxon>
        <taxon>Actinomycetes</taxon>
        <taxon>Propionibacteriales</taxon>
        <taxon>Nocardioidaceae</taxon>
        <taxon>Marmoricola</taxon>
    </lineage>
</organism>
<dbReference type="EMBL" id="BMKQ01000001">
    <property type="protein sequence ID" value="GGF42487.1"/>
    <property type="molecule type" value="Genomic_DNA"/>
</dbReference>
<dbReference type="AlphaFoldDB" id="A0A917F3S4"/>
<keyword evidence="1" id="KW-1133">Transmembrane helix</keyword>
<dbReference type="InterPro" id="IPR019533">
    <property type="entry name" value="Peptidase_S26"/>
</dbReference>